<dbReference type="Pfam" id="PF15708">
    <property type="entry name" value="PRR20"/>
    <property type="match status" value="1"/>
</dbReference>
<organism evidence="3 4">
    <name type="scientific">Pan troglodytes</name>
    <name type="common">Chimpanzee</name>
    <dbReference type="NCBI Taxonomy" id="9598"/>
    <lineage>
        <taxon>Eukaryota</taxon>
        <taxon>Metazoa</taxon>
        <taxon>Chordata</taxon>
        <taxon>Craniata</taxon>
        <taxon>Vertebrata</taxon>
        <taxon>Euteleostomi</taxon>
        <taxon>Mammalia</taxon>
        <taxon>Eutheria</taxon>
        <taxon>Euarchontoglires</taxon>
        <taxon>Primates</taxon>
        <taxon>Haplorrhini</taxon>
        <taxon>Catarrhini</taxon>
        <taxon>Hominidae</taxon>
        <taxon>Pan</taxon>
    </lineage>
</organism>
<dbReference type="RefSeq" id="XP_016795781.1">
    <property type="nucleotide sequence ID" value="XM_016940292.2"/>
</dbReference>
<dbReference type="PANTHER" id="PTHR38819">
    <property type="entry name" value="PROLINE-RICH PROTEIN 20A-RELATED"/>
    <property type="match status" value="1"/>
</dbReference>
<dbReference type="OrthoDB" id="9539181at2759"/>
<reference evidence="3 4" key="1">
    <citation type="journal article" date="2005" name="Nature">
        <title>Initial sequence of the chimpanzee genome and comparison with the human genome.</title>
        <authorList>
            <consortium name="Chimpanzee sequencing and analysis consortium"/>
        </authorList>
    </citation>
    <scope>NUCLEOTIDE SEQUENCE [LARGE SCALE GENOMIC DNA]</scope>
</reference>
<comment type="similarity">
    <text evidence="1">Belongs to the PRR20 family.</text>
</comment>
<dbReference type="EMBL" id="AACZ04048137">
    <property type="status" value="NOT_ANNOTATED_CDS"/>
    <property type="molecule type" value="Genomic_DNA"/>
</dbReference>
<dbReference type="Proteomes" id="UP000002277">
    <property type="component" value="Chromosome 3"/>
</dbReference>
<feature type="region of interest" description="Disordered" evidence="2">
    <location>
        <begin position="141"/>
        <end position="160"/>
    </location>
</feature>
<feature type="region of interest" description="Disordered" evidence="2">
    <location>
        <begin position="1"/>
        <end position="82"/>
    </location>
</feature>
<reference evidence="3" key="2">
    <citation type="submission" date="2025-08" db="UniProtKB">
        <authorList>
            <consortium name="Ensembl"/>
        </authorList>
    </citation>
    <scope>IDENTIFICATION</scope>
</reference>
<gene>
    <name evidence="3" type="primary">PRR20G</name>
</gene>
<dbReference type="GeneTree" id="ENSGT00390000001542"/>
<dbReference type="KEGG" id="ptr:107970505"/>
<feature type="compositionally biased region" description="Gly residues" evidence="2">
    <location>
        <begin position="69"/>
        <end position="82"/>
    </location>
</feature>
<dbReference type="PANTHER" id="PTHR38819:SF1">
    <property type="entry name" value="PROLINE-RICH PROTEIN 20G"/>
    <property type="match status" value="1"/>
</dbReference>
<keyword evidence="4" id="KW-1185">Reference proteome</keyword>
<accession>A0A2I3SJ84</accession>
<reference evidence="3" key="3">
    <citation type="submission" date="2025-09" db="UniProtKB">
        <authorList>
            <consortium name="Ensembl"/>
        </authorList>
    </citation>
    <scope>IDENTIFICATION</scope>
</reference>
<evidence type="ECO:0000313" key="4">
    <source>
        <dbReference type="Proteomes" id="UP000002277"/>
    </source>
</evidence>
<dbReference type="GeneID" id="107970505"/>
<evidence type="ECO:0000313" key="3">
    <source>
        <dbReference type="Ensembl" id="ENSPTRP00000077112.1"/>
    </source>
</evidence>
<protein>
    <submittedName>
        <fullName evidence="3">Proline rich 20G</fullName>
    </submittedName>
</protein>
<name>A0A2I3SJ84_PANTR</name>
<dbReference type="InterPro" id="IPR031439">
    <property type="entry name" value="PRR20"/>
</dbReference>
<evidence type="ECO:0000256" key="2">
    <source>
        <dbReference type="SAM" id="MobiDB-lite"/>
    </source>
</evidence>
<dbReference type="CTD" id="100419008"/>
<dbReference type="Bgee" id="ENSPTRG00000045213">
    <property type="expression patterns" value="Expressed in testis"/>
</dbReference>
<sequence length="210" mass="21778">MGEPRHSKRPRFLAPNQASGGPPTDPGCSGVDREDPVDPVQLAKPTAYVKPMRREPPARAQPAPPAGRGQRGGGSWRAGRGRGSGAGLLGALGERVGPGMYLVHLNDHGELGYQGQLEVRQTPAFSFTEAALMPGIVQEGPSPHAAQPEVGLQEPPPAPGPVAVARQTMLAPSPSLSFRPPGGSSTLRIVQTSNGTIVQSVPVFPAHSAH</sequence>
<dbReference type="OMA" id="FTEAAPM"/>
<feature type="compositionally biased region" description="Basic residues" evidence="2">
    <location>
        <begin position="1"/>
        <end position="11"/>
    </location>
</feature>
<evidence type="ECO:0000256" key="1">
    <source>
        <dbReference type="ARBA" id="ARBA00005946"/>
    </source>
</evidence>
<dbReference type="InParanoid" id="A0A2I3SJ84"/>
<proteinExistence type="inferred from homology"/>
<dbReference type="AlphaFoldDB" id="A0A2I3SJ84"/>
<dbReference type="Ensembl" id="ENSPTRT00000099577.1">
    <property type="protein sequence ID" value="ENSPTRP00000077112.1"/>
    <property type="gene ID" value="ENSPTRG00000045213.1"/>
</dbReference>